<evidence type="ECO:0000256" key="2">
    <source>
        <dbReference type="PROSITE-ProRule" id="PRU00169"/>
    </source>
</evidence>
<dbReference type="GO" id="GO:0003677">
    <property type="term" value="F:DNA binding"/>
    <property type="evidence" value="ECO:0007669"/>
    <property type="project" value="UniProtKB-KW"/>
</dbReference>
<dbReference type="PANTHER" id="PTHR43214:SF44">
    <property type="entry name" value="TWO-COMPONENT RESPONSE REGULATOR"/>
    <property type="match status" value="1"/>
</dbReference>
<dbReference type="SUPFAM" id="SSF46894">
    <property type="entry name" value="C-terminal effector domain of the bipartite response regulators"/>
    <property type="match status" value="1"/>
</dbReference>
<keyword evidence="1" id="KW-0238">DNA-binding</keyword>
<dbReference type="CDD" id="cd06170">
    <property type="entry name" value="LuxR_C_like"/>
    <property type="match status" value="1"/>
</dbReference>
<reference evidence="6 7" key="1">
    <citation type="submission" date="2018-10" db="EMBL/GenBank/DDBJ databases">
        <title>Genomic Encyclopedia of Type Strains, Phase IV (KMG-IV): sequencing the most valuable type-strain genomes for metagenomic binning, comparative biology and taxonomic classification.</title>
        <authorList>
            <person name="Goeker M."/>
        </authorList>
    </citation>
    <scope>NUCLEOTIDE SEQUENCE [LARGE SCALE GENOMIC DNA]</scope>
    <source>
        <strain evidence="6 7">DSM 4734</strain>
    </source>
</reference>
<name>A0A495DN79_9PROT</name>
<sequence length="221" mass="23687">MQGRTVLSETGITALILDDHQIVIDGMARLLRDQGLVDHVLSRSSLAGLADDQAFDALSFAIIDVGLAGESGLDAVATLRSATPSLPCILMTGSPLDADERQRLQDHTGHFYHKQDPVEQLISVVRDVLDANPTAGTATGPESPDIDPDLTPPGLGRIGQLTRRERDVLRQIGRGAGLTEIAARLGIARATVRKHRENIMDKLAVRSSARLVRIALQIGLS</sequence>
<accession>A0A495DN79</accession>
<dbReference type="PROSITE" id="PS50043">
    <property type="entry name" value="HTH_LUXR_2"/>
    <property type="match status" value="1"/>
</dbReference>
<proteinExistence type="predicted"/>
<protein>
    <submittedName>
        <fullName evidence="6">LuxR family two component transcriptional regulator</fullName>
    </submittedName>
</protein>
<feature type="domain" description="Response regulatory" evidence="5">
    <location>
        <begin position="13"/>
        <end position="129"/>
    </location>
</feature>
<dbReference type="InterPro" id="IPR011006">
    <property type="entry name" value="CheY-like_superfamily"/>
</dbReference>
<evidence type="ECO:0000256" key="1">
    <source>
        <dbReference type="ARBA" id="ARBA00023125"/>
    </source>
</evidence>
<evidence type="ECO:0000313" key="6">
    <source>
        <dbReference type="EMBL" id="RKR03711.1"/>
    </source>
</evidence>
<dbReference type="Pfam" id="PF00072">
    <property type="entry name" value="Response_reg"/>
    <property type="match status" value="1"/>
</dbReference>
<organism evidence="6 7">
    <name type="scientific">Maricaulis maris</name>
    <dbReference type="NCBI Taxonomy" id="74318"/>
    <lineage>
        <taxon>Bacteria</taxon>
        <taxon>Pseudomonadati</taxon>
        <taxon>Pseudomonadota</taxon>
        <taxon>Alphaproteobacteria</taxon>
        <taxon>Maricaulales</taxon>
        <taxon>Maricaulaceae</taxon>
        <taxon>Maricaulis</taxon>
    </lineage>
</organism>
<feature type="modified residue" description="4-aspartylphosphate" evidence="2">
    <location>
        <position position="64"/>
    </location>
</feature>
<dbReference type="GO" id="GO:0000160">
    <property type="term" value="P:phosphorelay signal transduction system"/>
    <property type="evidence" value="ECO:0007669"/>
    <property type="project" value="InterPro"/>
</dbReference>
<feature type="region of interest" description="Disordered" evidence="3">
    <location>
        <begin position="132"/>
        <end position="157"/>
    </location>
</feature>
<dbReference type="InterPro" id="IPR016032">
    <property type="entry name" value="Sig_transdc_resp-reg_C-effctor"/>
</dbReference>
<dbReference type="SUPFAM" id="SSF52172">
    <property type="entry name" value="CheY-like"/>
    <property type="match status" value="1"/>
</dbReference>
<dbReference type="Gene3D" id="3.40.50.2300">
    <property type="match status" value="1"/>
</dbReference>
<feature type="domain" description="HTH luxR-type" evidence="4">
    <location>
        <begin position="154"/>
        <end position="219"/>
    </location>
</feature>
<dbReference type="InterPro" id="IPR000792">
    <property type="entry name" value="Tscrpt_reg_LuxR_C"/>
</dbReference>
<dbReference type="PRINTS" id="PR00038">
    <property type="entry name" value="HTHLUXR"/>
</dbReference>
<evidence type="ECO:0000259" key="5">
    <source>
        <dbReference type="PROSITE" id="PS50110"/>
    </source>
</evidence>
<dbReference type="PROSITE" id="PS50110">
    <property type="entry name" value="RESPONSE_REGULATORY"/>
    <property type="match status" value="1"/>
</dbReference>
<dbReference type="PANTHER" id="PTHR43214">
    <property type="entry name" value="TWO-COMPONENT RESPONSE REGULATOR"/>
    <property type="match status" value="1"/>
</dbReference>
<dbReference type="InterPro" id="IPR001789">
    <property type="entry name" value="Sig_transdc_resp-reg_receiver"/>
</dbReference>
<evidence type="ECO:0000313" key="7">
    <source>
        <dbReference type="Proteomes" id="UP000273675"/>
    </source>
</evidence>
<gene>
    <name evidence="6" type="ORF">C7435_0148</name>
</gene>
<dbReference type="Gene3D" id="1.10.10.10">
    <property type="entry name" value="Winged helix-like DNA-binding domain superfamily/Winged helix DNA-binding domain"/>
    <property type="match status" value="1"/>
</dbReference>
<dbReference type="InterPro" id="IPR036388">
    <property type="entry name" value="WH-like_DNA-bd_sf"/>
</dbReference>
<dbReference type="Pfam" id="PF00196">
    <property type="entry name" value="GerE"/>
    <property type="match status" value="1"/>
</dbReference>
<comment type="caution">
    <text evidence="6">The sequence shown here is derived from an EMBL/GenBank/DDBJ whole genome shotgun (WGS) entry which is preliminary data.</text>
</comment>
<dbReference type="GO" id="GO:0006355">
    <property type="term" value="P:regulation of DNA-templated transcription"/>
    <property type="evidence" value="ECO:0007669"/>
    <property type="project" value="InterPro"/>
</dbReference>
<dbReference type="Proteomes" id="UP000273675">
    <property type="component" value="Unassembled WGS sequence"/>
</dbReference>
<dbReference type="SMART" id="SM00421">
    <property type="entry name" value="HTH_LUXR"/>
    <property type="match status" value="1"/>
</dbReference>
<dbReference type="EMBL" id="RBIM01000001">
    <property type="protein sequence ID" value="RKR03711.1"/>
    <property type="molecule type" value="Genomic_DNA"/>
</dbReference>
<dbReference type="InterPro" id="IPR039420">
    <property type="entry name" value="WalR-like"/>
</dbReference>
<dbReference type="CDD" id="cd00156">
    <property type="entry name" value="REC"/>
    <property type="match status" value="1"/>
</dbReference>
<evidence type="ECO:0000256" key="3">
    <source>
        <dbReference type="SAM" id="MobiDB-lite"/>
    </source>
</evidence>
<dbReference type="AlphaFoldDB" id="A0A495DN79"/>
<keyword evidence="2" id="KW-0597">Phosphoprotein</keyword>
<evidence type="ECO:0000259" key="4">
    <source>
        <dbReference type="PROSITE" id="PS50043"/>
    </source>
</evidence>